<dbReference type="EMBL" id="MU118362">
    <property type="protein sequence ID" value="KAF9642759.1"/>
    <property type="molecule type" value="Genomic_DNA"/>
</dbReference>
<evidence type="ECO:0000313" key="2">
    <source>
        <dbReference type="Proteomes" id="UP000886501"/>
    </source>
</evidence>
<organism evidence="1 2">
    <name type="scientific">Thelephora ganbajun</name>
    <name type="common">Ganba fungus</name>
    <dbReference type="NCBI Taxonomy" id="370292"/>
    <lineage>
        <taxon>Eukaryota</taxon>
        <taxon>Fungi</taxon>
        <taxon>Dikarya</taxon>
        <taxon>Basidiomycota</taxon>
        <taxon>Agaricomycotina</taxon>
        <taxon>Agaricomycetes</taxon>
        <taxon>Thelephorales</taxon>
        <taxon>Thelephoraceae</taxon>
        <taxon>Thelephora</taxon>
    </lineage>
</organism>
<keyword evidence="2" id="KW-1185">Reference proteome</keyword>
<sequence length="141" mass="16290">MYDEDMMEPRKVYMYIFISKHMARGEKKTARKGIAEINQMGNVELATICYVVLQTWVGISDMNEWSKTDHGVDLSMLYTALRHLLDFERGKDPWVDKTLNWWNSQAIRGATAEAGASRDNEVPSTLEILDIKWRQRMAATS</sequence>
<evidence type="ECO:0000313" key="1">
    <source>
        <dbReference type="EMBL" id="KAF9642759.1"/>
    </source>
</evidence>
<comment type="caution">
    <text evidence="1">The sequence shown here is derived from an EMBL/GenBank/DDBJ whole genome shotgun (WGS) entry which is preliminary data.</text>
</comment>
<gene>
    <name evidence="1" type="ORF">BDM02DRAFT_3192716</name>
</gene>
<proteinExistence type="predicted"/>
<reference evidence="1" key="1">
    <citation type="submission" date="2019-10" db="EMBL/GenBank/DDBJ databases">
        <authorList>
            <consortium name="DOE Joint Genome Institute"/>
            <person name="Kuo A."/>
            <person name="Miyauchi S."/>
            <person name="Kiss E."/>
            <person name="Drula E."/>
            <person name="Kohler A."/>
            <person name="Sanchez-Garcia M."/>
            <person name="Andreopoulos B."/>
            <person name="Barry K.W."/>
            <person name="Bonito G."/>
            <person name="Buee M."/>
            <person name="Carver A."/>
            <person name="Chen C."/>
            <person name="Cichocki N."/>
            <person name="Clum A."/>
            <person name="Culley D."/>
            <person name="Crous P.W."/>
            <person name="Fauchery L."/>
            <person name="Girlanda M."/>
            <person name="Hayes R."/>
            <person name="Keri Z."/>
            <person name="Labutti K."/>
            <person name="Lipzen A."/>
            <person name="Lombard V."/>
            <person name="Magnuson J."/>
            <person name="Maillard F."/>
            <person name="Morin E."/>
            <person name="Murat C."/>
            <person name="Nolan M."/>
            <person name="Ohm R."/>
            <person name="Pangilinan J."/>
            <person name="Pereira M."/>
            <person name="Perotto S."/>
            <person name="Peter M."/>
            <person name="Riley R."/>
            <person name="Sitrit Y."/>
            <person name="Stielow B."/>
            <person name="Szollosi G."/>
            <person name="Zifcakova L."/>
            <person name="Stursova M."/>
            <person name="Spatafora J.W."/>
            <person name="Tedersoo L."/>
            <person name="Vaario L.-M."/>
            <person name="Yamada A."/>
            <person name="Yan M."/>
            <person name="Wang P."/>
            <person name="Xu J."/>
            <person name="Bruns T."/>
            <person name="Baldrian P."/>
            <person name="Vilgalys R."/>
            <person name="Henrissat B."/>
            <person name="Grigoriev I.V."/>
            <person name="Hibbett D."/>
            <person name="Nagy L.G."/>
            <person name="Martin F.M."/>
        </authorList>
    </citation>
    <scope>NUCLEOTIDE SEQUENCE</scope>
    <source>
        <strain evidence="1">P2</strain>
    </source>
</reference>
<protein>
    <submittedName>
        <fullName evidence="1">Uncharacterized protein</fullName>
    </submittedName>
</protein>
<dbReference type="Proteomes" id="UP000886501">
    <property type="component" value="Unassembled WGS sequence"/>
</dbReference>
<accession>A0ACB6YZ94</accession>
<name>A0ACB6YZ94_THEGA</name>
<reference evidence="1" key="2">
    <citation type="journal article" date="2020" name="Nat. Commun.">
        <title>Large-scale genome sequencing of mycorrhizal fungi provides insights into the early evolution of symbiotic traits.</title>
        <authorList>
            <person name="Miyauchi S."/>
            <person name="Kiss E."/>
            <person name="Kuo A."/>
            <person name="Drula E."/>
            <person name="Kohler A."/>
            <person name="Sanchez-Garcia M."/>
            <person name="Morin E."/>
            <person name="Andreopoulos B."/>
            <person name="Barry K.W."/>
            <person name="Bonito G."/>
            <person name="Buee M."/>
            <person name="Carver A."/>
            <person name="Chen C."/>
            <person name="Cichocki N."/>
            <person name="Clum A."/>
            <person name="Culley D."/>
            <person name="Crous P.W."/>
            <person name="Fauchery L."/>
            <person name="Girlanda M."/>
            <person name="Hayes R.D."/>
            <person name="Keri Z."/>
            <person name="LaButti K."/>
            <person name="Lipzen A."/>
            <person name="Lombard V."/>
            <person name="Magnuson J."/>
            <person name="Maillard F."/>
            <person name="Murat C."/>
            <person name="Nolan M."/>
            <person name="Ohm R.A."/>
            <person name="Pangilinan J."/>
            <person name="Pereira M.F."/>
            <person name="Perotto S."/>
            <person name="Peter M."/>
            <person name="Pfister S."/>
            <person name="Riley R."/>
            <person name="Sitrit Y."/>
            <person name="Stielow J.B."/>
            <person name="Szollosi G."/>
            <person name="Zifcakova L."/>
            <person name="Stursova M."/>
            <person name="Spatafora J.W."/>
            <person name="Tedersoo L."/>
            <person name="Vaario L.M."/>
            <person name="Yamada A."/>
            <person name="Yan M."/>
            <person name="Wang P."/>
            <person name="Xu J."/>
            <person name="Bruns T."/>
            <person name="Baldrian P."/>
            <person name="Vilgalys R."/>
            <person name="Dunand C."/>
            <person name="Henrissat B."/>
            <person name="Grigoriev I.V."/>
            <person name="Hibbett D."/>
            <person name="Nagy L.G."/>
            <person name="Martin F.M."/>
        </authorList>
    </citation>
    <scope>NUCLEOTIDE SEQUENCE</scope>
    <source>
        <strain evidence="1">P2</strain>
    </source>
</reference>